<evidence type="ECO:0000313" key="1">
    <source>
        <dbReference type="EMBL" id="EGD60142.1"/>
    </source>
</evidence>
<accession>F1Z5N2</accession>
<protein>
    <submittedName>
        <fullName evidence="1">Uncharacterized protein</fullName>
    </submittedName>
</protein>
<gene>
    <name evidence="1" type="ORF">Y88_2016</name>
</gene>
<dbReference type="Proteomes" id="UP000004728">
    <property type="component" value="Unassembled WGS sequence"/>
</dbReference>
<keyword evidence="2" id="KW-1185">Reference proteome</keyword>
<comment type="caution">
    <text evidence="1">The sequence shown here is derived from an EMBL/GenBank/DDBJ whole genome shotgun (WGS) entry which is preliminary data.</text>
</comment>
<dbReference type="AlphaFoldDB" id="F1Z5N2"/>
<evidence type="ECO:0000313" key="2">
    <source>
        <dbReference type="Proteomes" id="UP000004728"/>
    </source>
</evidence>
<reference evidence="1 2" key="1">
    <citation type="journal article" date="2012" name="J. Bacteriol.">
        <title>Draft Genome Sequence of Novosphingobium nitrogenifigens Y88T.</title>
        <authorList>
            <person name="Strabala T.J."/>
            <person name="Macdonald L."/>
            <person name="Liu V."/>
            <person name="Smit A.M."/>
        </authorList>
    </citation>
    <scope>NUCLEOTIDE SEQUENCE [LARGE SCALE GENOMIC DNA]</scope>
    <source>
        <strain evidence="1 2">DSM 19370</strain>
    </source>
</reference>
<organism evidence="1 2">
    <name type="scientific">Novosphingobium nitrogenifigens DSM 19370</name>
    <dbReference type="NCBI Taxonomy" id="983920"/>
    <lineage>
        <taxon>Bacteria</taxon>
        <taxon>Pseudomonadati</taxon>
        <taxon>Pseudomonadota</taxon>
        <taxon>Alphaproteobacteria</taxon>
        <taxon>Sphingomonadales</taxon>
        <taxon>Sphingomonadaceae</taxon>
        <taxon>Novosphingobium</taxon>
    </lineage>
</organism>
<dbReference type="InParanoid" id="F1Z5N2"/>
<sequence>MLHEYPAPLTWRASPGAGIIQDQEVAVPIGAIVQLGLAPPDGTSMAQPTAGSKEDRCQLVSVLFPM</sequence>
<proteinExistence type="predicted"/>
<dbReference type="HOGENOM" id="CLU_2826841_0_0_5"/>
<name>F1Z5N2_9SPHN</name>
<dbReference type="EMBL" id="AEWJ01000023">
    <property type="protein sequence ID" value="EGD60142.1"/>
    <property type="molecule type" value="Genomic_DNA"/>
</dbReference>